<dbReference type="EMBL" id="CP002593">
    <property type="protein sequence ID" value="AEA24018.1"/>
    <property type="molecule type" value="Genomic_DNA"/>
</dbReference>
<dbReference type="HOGENOM" id="CLU_065357_0_0_11"/>
<dbReference type="InterPro" id="IPR002629">
    <property type="entry name" value="Met_Synth_C/arc"/>
</dbReference>
<dbReference type="Proteomes" id="UP000007809">
    <property type="component" value="Chromosome"/>
</dbReference>
<dbReference type="GO" id="GO:0003871">
    <property type="term" value="F:5-methyltetrahydropteroyltriglutamate-homocysteine S-methyltransferase activity"/>
    <property type="evidence" value="ECO:0007669"/>
    <property type="project" value="InterPro"/>
</dbReference>
<dbReference type="AlphaFoldDB" id="F4CPA3"/>
<dbReference type="KEGG" id="pdx:Psed_1783"/>
<proteinExistence type="predicted"/>
<dbReference type="STRING" id="675635.Psed_1783"/>
<dbReference type="Gene3D" id="3.20.20.210">
    <property type="match status" value="1"/>
</dbReference>
<dbReference type="InterPro" id="IPR038071">
    <property type="entry name" value="UROD/MetE-like_sf"/>
</dbReference>
<sequence>MTSESDPAADALAEALAKAGLGGVAPPAPADPLSAALAAAGLADAVPGAPAPPQVGGGIVVTTPEEDEEPEDLPRWPAGIATGVGSMPGTDVREAAAIVAGEVGAMPFVPELPGRGVGADLTGRTAGLLVDIAVEVVPTGYRVTQRPGRDHRRAVDLMRGDLDAFDEACDAIRPGWVKVQAAGPWTLAATVETHAGHRVLTDRGAVRDFAASLQEGLRGHVAEVAARTGARVVVQLDEPALPAVLRGSLPTASGYGTVRAIEENDAADLLRDAVDAFAAVGSPVVLHCCADDPPMKLLAGVGAAAVGIDGTRRAISGDTALPAALDAVGEVWDAGTPIMLGLVRTTAPARTPEVAVLAQRAFDLADRLGFARHRLAELAVPTPTCGLAGATPDWARTALGLCRQLGEAFLDPTGDKDVDER</sequence>
<dbReference type="RefSeq" id="WP_013673949.1">
    <property type="nucleotide sequence ID" value="NC_015312.1"/>
</dbReference>
<name>F4CPA3_PSEUX</name>
<feature type="region of interest" description="Disordered" evidence="1">
    <location>
        <begin position="45"/>
        <end position="76"/>
    </location>
</feature>
<dbReference type="SUPFAM" id="SSF51726">
    <property type="entry name" value="UROD/MetE-like"/>
    <property type="match status" value="1"/>
</dbReference>
<reference evidence="3 4" key="1">
    <citation type="journal article" date="2011" name="J. Bacteriol.">
        <title>Genome sequence of the 1,4-dioxane-degrading Pseudonocardia dioxanivorans strain CB1190.</title>
        <authorList>
            <person name="Sales C.M."/>
            <person name="Mahendra S."/>
            <person name="Grostern A."/>
            <person name="Parales R.E."/>
            <person name="Goodwin L.A."/>
            <person name="Woyke T."/>
            <person name="Nolan M."/>
            <person name="Lapidus A."/>
            <person name="Chertkov O."/>
            <person name="Ovchinnikova G."/>
            <person name="Sczyrba A."/>
            <person name="Alvarez-Cohen L."/>
        </authorList>
    </citation>
    <scope>NUCLEOTIDE SEQUENCE [LARGE SCALE GENOMIC DNA]</scope>
    <source>
        <strain evidence="4">ATCC 55486 / DSM 44775 / JCM 13855 / CB1190</strain>
    </source>
</reference>
<dbReference type="Pfam" id="PF01717">
    <property type="entry name" value="Meth_synt_2"/>
    <property type="match status" value="1"/>
</dbReference>
<evidence type="ECO:0000313" key="4">
    <source>
        <dbReference type="Proteomes" id="UP000007809"/>
    </source>
</evidence>
<protein>
    <submittedName>
        <fullName evidence="3">Methionine synthase vitamin-B12 independent</fullName>
    </submittedName>
</protein>
<accession>F4CPA3</accession>
<feature type="domain" description="Cobalamin-independent methionine synthase MetE C-terminal/archaeal" evidence="2">
    <location>
        <begin position="81"/>
        <end position="405"/>
    </location>
</feature>
<keyword evidence="4" id="KW-1185">Reference proteome</keyword>
<organism evidence="3 4">
    <name type="scientific">Pseudonocardia dioxanivorans (strain ATCC 55486 / DSM 44775 / JCM 13855 / CB1190)</name>
    <dbReference type="NCBI Taxonomy" id="675635"/>
    <lineage>
        <taxon>Bacteria</taxon>
        <taxon>Bacillati</taxon>
        <taxon>Actinomycetota</taxon>
        <taxon>Actinomycetes</taxon>
        <taxon>Pseudonocardiales</taxon>
        <taxon>Pseudonocardiaceae</taxon>
        <taxon>Pseudonocardia</taxon>
    </lineage>
</organism>
<dbReference type="GO" id="GO:0009086">
    <property type="term" value="P:methionine biosynthetic process"/>
    <property type="evidence" value="ECO:0007669"/>
    <property type="project" value="InterPro"/>
</dbReference>
<evidence type="ECO:0000313" key="3">
    <source>
        <dbReference type="EMBL" id="AEA24018.1"/>
    </source>
</evidence>
<evidence type="ECO:0000256" key="1">
    <source>
        <dbReference type="SAM" id="MobiDB-lite"/>
    </source>
</evidence>
<dbReference type="eggNOG" id="COG0620">
    <property type="taxonomic scope" value="Bacteria"/>
</dbReference>
<evidence type="ECO:0000259" key="2">
    <source>
        <dbReference type="Pfam" id="PF01717"/>
    </source>
</evidence>
<gene>
    <name evidence="3" type="ordered locus">Psed_1783</name>
</gene>
<dbReference type="GO" id="GO:0008270">
    <property type="term" value="F:zinc ion binding"/>
    <property type="evidence" value="ECO:0007669"/>
    <property type="project" value="InterPro"/>
</dbReference>
<dbReference type="OrthoDB" id="5242426at2"/>